<dbReference type="KEGG" id="psoj:PHYSODRAFT_332837"/>
<protein>
    <submittedName>
        <fullName evidence="2">Uncharacterized protein</fullName>
    </submittedName>
</protein>
<accession>G4ZJW8</accession>
<reference evidence="2 3" key="1">
    <citation type="journal article" date="2006" name="Science">
        <title>Phytophthora genome sequences uncover evolutionary origins and mechanisms of pathogenesis.</title>
        <authorList>
            <person name="Tyler B.M."/>
            <person name="Tripathy S."/>
            <person name="Zhang X."/>
            <person name="Dehal P."/>
            <person name="Jiang R.H."/>
            <person name="Aerts A."/>
            <person name="Arredondo F.D."/>
            <person name="Baxter L."/>
            <person name="Bensasson D."/>
            <person name="Beynon J.L."/>
            <person name="Chapman J."/>
            <person name="Damasceno C.M."/>
            <person name="Dorrance A.E."/>
            <person name="Dou D."/>
            <person name="Dickerman A.W."/>
            <person name="Dubchak I.L."/>
            <person name="Garbelotto M."/>
            <person name="Gijzen M."/>
            <person name="Gordon S.G."/>
            <person name="Govers F."/>
            <person name="Grunwald N.J."/>
            <person name="Huang W."/>
            <person name="Ivors K.L."/>
            <person name="Jones R.W."/>
            <person name="Kamoun S."/>
            <person name="Krampis K."/>
            <person name="Lamour K.H."/>
            <person name="Lee M.K."/>
            <person name="McDonald W.H."/>
            <person name="Medina M."/>
            <person name="Meijer H.J."/>
            <person name="Nordberg E.K."/>
            <person name="Maclean D.J."/>
            <person name="Ospina-Giraldo M.D."/>
            <person name="Morris P.F."/>
            <person name="Phuntumart V."/>
            <person name="Putnam N.H."/>
            <person name="Rash S."/>
            <person name="Rose J.K."/>
            <person name="Sakihama Y."/>
            <person name="Salamov A.A."/>
            <person name="Savidor A."/>
            <person name="Scheuring C.F."/>
            <person name="Smith B.M."/>
            <person name="Sobral B.W."/>
            <person name="Terry A."/>
            <person name="Torto-Alalibo T.A."/>
            <person name="Win J."/>
            <person name="Xu Z."/>
            <person name="Zhang H."/>
            <person name="Grigoriev I.V."/>
            <person name="Rokhsar D.S."/>
            <person name="Boore J.L."/>
        </authorList>
    </citation>
    <scope>NUCLEOTIDE SEQUENCE [LARGE SCALE GENOMIC DNA]</scope>
    <source>
        <strain evidence="2 3">P6497</strain>
    </source>
</reference>
<dbReference type="AlphaFoldDB" id="G4ZJW8"/>
<dbReference type="OMA" id="HYYARKK"/>
<evidence type="ECO:0000313" key="3">
    <source>
        <dbReference type="Proteomes" id="UP000002640"/>
    </source>
</evidence>
<dbReference type="InParanoid" id="G4ZJW8"/>
<keyword evidence="3" id="KW-1185">Reference proteome</keyword>
<feature type="region of interest" description="Disordered" evidence="1">
    <location>
        <begin position="1"/>
        <end position="34"/>
    </location>
</feature>
<dbReference type="Proteomes" id="UP000002640">
    <property type="component" value="Unassembled WGS sequence"/>
</dbReference>
<evidence type="ECO:0000256" key="1">
    <source>
        <dbReference type="SAM" id="MobiDB-lite"/>
    </source>
</evidence>
<dbReference type="RefSeq" id="XP_009528199.1">
    <property type="nucleotide sequence ID" value="XM_009529904.1"/>
</dbReference>
<sequence length="108" mass="12264">MKLGGGRGARSKKPAPTRKKVGRPKKNYRRTCPHCPRKLKTAQGLKKHLAKKLKCDLASVAARAAARKESNRRAAKHYYARKKKGVPLEAWQAMFPTTRDIARFRAQR</sequence>
<evidence type="ECO:0000313" key="2">
    <source>
        <dbReference type="EMBL" id="EGZ14450.1"/>
    </source>
</evidence>
<name>G4ZJW8_PHYSP</name>
<proteinExistence type="predicted"/>
<gene>
    <name evidence="2" type="ORF">PHYSODRAFT_332837</name>
</gene>
<dbReference type="GeneID" id="20646542"/>
<feature type="compositionally biased region" description="Basic residues" evidence="1">
    <location>
        <begin position="9"/>
        <end position="34"/>
    </location>
</feature>
<dbReference type="EMBL" id="JH159155">
    <property type="protein sequence ID" value="EGZ14450.1"/>
    <property type="molecule type" value="Genomic_DNA"/>
</dbReference>
<organism evidence="2 3">
    <name type="scientific">Phytophthora sojae (strain P6497)</name>
    <name type="common">Soybean stem and root rot agent</name>
    <name type="synonym">Phytophthora megasperma f. sp. glycines</name>
    <dbReference type="NCBI Taxonomy" id="1094619"/>
    <lineage>
        <taxon>Eukaryota</taxon>
        <taxon>Sar</taxon>
        <taxon>Stramenopiles</taxon>
        <taxon>Oomycota</taxon>
        <taxon>Peronosporomycetes</taxon>
        <taxon>Peronosporales</taxon>
        <taxon>Peronosporaceae</taxon>
        <taxon>Phytophthora</taxon>
    </lineage>
</organism>